<protein>
    <submittedName>
        <fullName evidence="4">4-hydroxythreonine-4-phosphate dehydrogenase PdxA</fullName>
    </submittedName>
</protein>
<dbReference type="Pfam" id="PF04166">
    <property type="entry name" value="PdxA"/>
    <property type="match status" value="1"/>
</dbReference>
<dbReference type="NCBIfam" id="TIGR00557">
    <property type="entry name" value="pdxA"/>
    <property type="match status" value="1"/>
</dbReference>
<comment type="caution">
    <text evidence="4">The sequence shown here is derived from an EMBL/GenBank/DDBJ whole genome shotgun (WGS) entry which is preliminary data.</text>
</comment>
<dbReference type="PANTHER" id="PTHR30004">
    <property type="entry name" value="4-HYDROXYTHREONINE-4-PHOSPHATE DEHYDROGENASE"/>
    <property type="match status" value="1"/>
</dbReference>
<keyword evidence="3" id="KW-0520">NAD</keyword>
<sequence length="340" mass="37319">MDNKYKIKLGISIGDTNGIGPEVIVKTLSDNRILNYCTPVIYASAGVLNAVRKSLHSEHFNYQQVDSAQALAPRKVNLISCWDHDLELNPGMPTPESGKASLDSLLAASRDLKAGLLDGLVTAPINKDNIQAEEFKFPGHTEFLTSYFDAPESLMLLVSGDLRVATVTGHMPLKDVSAKITEQLLIRKLTILQQSLRTDFGILKPRIAVLGLNPHAGEQGLLGTEDMEIIRPTILQMKERGHLVFGPFPADGFFGMQQYKQVDAVLAMYHDQGLIPFKTLAFESGVNYTAGLPIVRTSPDHGTAYDIAAKHIAHETSFREALFLACDIVRMRQLEANPAV</sequence>
<dbReference type="GO" id="GO:0051287">
    <property type="term" value="F:NAD binding"/>
    <property type="evidence" value="ECO:0007669"/>
    <property type="project" value="InterPro"/>
</dbReference>
<accession>A0A1Q5P8T3</accession>
<evidence type="ECO:0000313" key="4">
    <source>
        <dbReference type="EMBL" id="OKL38638.1"/>
    </source>
</evidence>
<dbReference type="STRING" id="1797110.A3841_05710"/>
<reference evidence="4 5" key="1">
    <citation type="submission" date="2016-03" db="EMBL/GenBank/DDBJ databases">
        <title>Genome sequence of Pontibacter sp. nov., of the family cytophagaceae, isolated from marine sediment of the Yellow Sea, China.</title>
        <authorList>
            <person name="Zhang G."/>
            <person name="Zhang R."/>
        </authorList>
    </citation>
    <scope>NUCLEOTIDE SEQUENCE [LARGE SCALE GENOMIC DNA]</scope>
    <source>
        <strain evidence="4 5">S10-8</strain>
    </source>
</reference>
<evidence type="ECO:0000256" key="2">
    <source>
        <dbReference type="ARBA" id="ARBA00023002"/>
    </source>
</evidence>
<name>A0A1Q5P8T3_9BACT</name>
<evidence type="ECO:0000313" key="5">
    <source>
        <dbReference type="Proteomes" id="UP000186551"/>
    </source>
</evidence>
<organism evidence="4 5">
    <name type="scientific">Pontibacter flavimaris</name>
    <dbReference type="NCBI Taxonomy" id="1797110"/>
    <lineage>
        <taxon>Bacteria</taxon>
        <taxon>Pseudomonadati</taxon>
        <taxon>Bacteroidota</taxon>
        <taxon>Cytophagia</taxon>
        <taxon>Cytophagales</taxon>
        <taxon>Hymenobacteraceae</taxon>
        <taxon>Pontibacter</taxon>
    </lineage>
</organism>
<dbReference type="InterPro" id="IPR005255">
    <property type="entry name" value="PdxA_fam"/>
</dbReference>
<keyword evidence="2" id="KW-0560">Oxidoreductase</keyword>
<dbReference type="SUPFAM" id="SSF53659">
    <property type="entry name" value="Isocitrate/Isopropylmalate dehydrogenase-like"/>
    <property type="match status" value="1"/>
</dbReference>
<dbReference type="EMBL" id="LVWA01000012">
    <property type="protein sequence ID" value="OKL38638.1"/>
    <property type="molecule type" value="Genomic_DNA"/>
</dbReference>
<dbReference type="Gene3D" id="3.40.718.10">
    <property type="entry name" value="Isopropylmalate Dehydrogenase"/>
    <property type="match status" value="1"/>
</dbReference>
<dbReference type="AlphaFoldDB" id="A0A1Q5P8T3"/>
<dbReference type="GO" id="GO:0046872">
    <property type="term" value="F:metal ion binding"/>
    <property type="evidence" value="ECO:0007669"/>
    <property type="project" value="UniProtKB-KW"/>
</dbReference>
<gene>
    <name evidence="4" type="ORF">A3841_05710</name>
</gene>
<dbReference type="GO" id="GO:0016491">
    <property type="term" value="F:oxidoreductase activity"/>
    <property type="evidence" value="ECO:0007669"/>
    <property type="project" value="UniProtKB-KW"/>
</dbReference>
<dbReference type="RefSeq" id="WP_073854608.1">
    <property type="nucleotide sequence ID" value="NZ_LVWA01000012.1"/>
</dbReference>
<proteinExistence type="predicted"/>
<evidence type="ECO:0000256" key="1">
    <source>
        <dbReference type="ARBA" id="ARBA00022723"/>
    </source>
</evidence>
<keyword evidence="1" id="KW-0479">Metal-binding</keyword>
<dbReference type="PANTHER" id="PTHR30004:SF6">
    <property type="entry name" value="D-THREONATE 4-PHOSPHATE DEHYDROGENASE"/>
    <property type="match status" value="1"/>
</dbReference>
<keyword evidence="5" id="KW-1185">Reference proteome</keyword>
<dbReference type="OrthoDB" id="9801783at2"/>
<dbReference type="Proteomes" id="UP000186551">
    <property type="component" value="Unassembled WGS sequence"/>
</dbReference>
<evidence type="ECO:0000256" key="3">
    <source>
        <dbReference type="ARBA" id="ARBA00023027"/>
    </source>
</evidence>